<dbReference type="GO" id="GO:0006811">
    <property type="term" value="P:monoatomic ion transport"/>
    <property type="evidence" value="ECO:0007669"/>
    <property type="project" value="UniProtKB-KW"/>
</dbReference>
<dbReference type="PANTHER" id="PTHR43298:SF2">
    <property type="entry name" value="FMN_FAD EXPORTER YEEO-RELATED"/>
    <property type="match status" value="1"/>
</dbReference>
<evidence type="ECO:0000256" key="11">
    <source>
        <dbReference type="ARBA" id="ARBA00023136"/>
    </source>
</evidence>
<dbReference type="AlphaFoldDB" id="A0AAW8TY41"/>
<protein>
    <recommendedName>
        <fullName evidence="4">Probable multidrug resistance protein NorM</fullName>
    </recommendedName>
    <alternativeName>
        <fullName evidence="12">Multidrug-efflux transporter</fullName>
    </alternativeName>
</protein>
<keyword evidence="7" id="KW-1003">Cell membrane</keyword>
<comment type="function">
    <text evidence="1">Multidrug efflux pump.</text>
</comment>
<comment type="subcellular location">
    <subcellularLocation>
        <location evidence="2">Cell membrane</location>
        <topology evidence="2">Multi-pass membrane protein</topology>
    </subcellularLocation>
</comment>
<keyword evidence="10" id="KW-0406">Ion transport</keyword>
<evidence type="ECO:0000256" key="2">
    <source>
        <dbReference type="ARBA" id="ARBA00004651"/>
    </source>
</evidence>
<accession>A0AAW8TY41</accession>
<evidence type="ECO:0000313" key="15">
    <source>
        <dbReference type="Proteomes" id="UP001256711"/>
    </source>
</evidence>
<keyword evidence="5" id="KW-0813">Transport</keyword>
<dbReference type="GO" id="GO:0005886">
    <property type="term" value="C:plasma membrane"/>
    <property type="evidence" value="ECO:0007669"/>
    <property type="project" value="UniProtKB-SubCell"/>
</dbReference>
<evidence type="ECO:0000256" key="9">
    <source>
        <dbReference type="ARBA" id="ARBA00022989"/>
    </source>
</evidence>
<dbReference type="GO" id="GO:0042910">
    <property type="term" value="F:xenobiotic transmembrane transporter activity"/>
    <property type="evidence" value="ECO:0007669"/>
    <property type="project" value="InterPro"/>
</dbReference>
<dbReference type="NCBIfam" id="TIGR00797">
    <property type="entry name" value="matE"/>
    <property type="match status" value="1"/>
</dbReference>
<dbReference type="RefSeq" id="WP_010752778.1">
    <property type="nucleotide sequence ID" value="NZ_CABJBY010000011.1"/>
</dbReference>
<sequence>MASFAAKFKGWFSGEDISFSFIVALVIPVIIDQFFLVSFNFINTAMISSSGTEAVSAVNMVGSLHFFMVQVFAAVGLGGTVVISQYYGRKKLKEMGIMSASTIFGCVLMALAITITFLILRDPVLNLLFGDAEPAVMKNAQVYMTGLLLSYPMQAVVEGTNGSLRGIGRTKASLKLSLLMNSIYILCNIIFVSRLNLGVLGLTYSLNISRFIALFFALYTLYANSQLLKIRREYFRRPDFKKIRHIIRVAVPFATESLAFNGGKIIMQILIVSLGTQNIAANAIAQSWVQLSEIIPSALSTSLVPIAGQCIGRKNIKDARKLTKSFLVLGAVTFLIVDSLLLPFFNVGMKLFNPPEAVIPLIFQIFLVYYVTHFLFWSFSFILPAALRAAGDAKFTTVVSMLSMWLYRVGMGYFLGIHLGFGLLGIFGVTASEWAIRGSIFYLRFRGTKWYENELI</sequence>
<evidence type="ECO:0000256" key="12">
    <source>
        <dbReference type="ARBA" id="ARBA00031636"/>
    </source>
</evidence>
<feature type="transmembrane region" description="Helical" evidence="13">
    <location>
        <begin position="203"/>
        <end position="222"/>
    </location>
</feature>
<evidence type="ECO:0000256" key="1">
    <source>
        <dbReference type="ARBA" id="ARBA00003408"/>
    </source>
</evidence>
<dbReference type="GeneID" id="78364220"/>
<feature type="transmembrane region" description="Helical" evidence="13">
    <location>
        <begin position="62"/>
        <end position="83"/>
    </location>
</feature>
<evidence type="ECO:0000256" key="6">
    <source>
        <dbReference type="ARBA" id="ARBA00022449"/>
    </source>
</evidence>
<feature type="transmembrane region" description="Helical" evidence="13">
    <location>
        <begin position="326"/>
        <end position="345"/>
    </location>
</feature>
<dbReference type="Proteomes" id="UP001256711">
    <property type="component" value="Unassembled WGS sequence"/>
</dbReference>
<comment type="similarity">
    <text evidence="3">Belongs to the multi antimicrobial extrusion (MATE) (TC 2.A.66.1) family.</text>
</comment>
<evidence type="ECO:0000256" key="5">
    <source>
        <dbReference type="ARBA" id="ARBA00022448"/>
    </source>
</evidence>
<dbReference type="InterPro" id="IPR048279">
    <property type="entry name" value="MdtK-like"/>
</dbReference>
<dbReference type="Pfam" id="PF01554">
    <property type="entry name" value="MatE"/>
    <property type="match status" value="2"/>
</dbReference>
<feature type="transmembrane region" description="Helical" evidence="13">
    <location>
        <begin position="178"/>
        <end position="197"/>
    </location>
</feature>
<evidence type="ECO:0000256" key="13">
    <source>
        <dbReference type="SAM" id="Phobius"/>
    </source>
</evidence>
<gene>
    <name evidence="14" type="ORF">P7H43_03750</name>
</gene>
<evidence type="ECO:0000256" key="10">
    <source>
        <dbReference type="ARBA" id="ARBA00023065"/>
    </source>
</evidence>
<dbReference type="InterPro" id="IPR050222">
    <property type="entry name" value="MATE_MdtK"/>
</dbReference>
<evidence type="ECO:0000256" key="4">
    <source>
        <dbReference type="ARBA" id="ARBA00020268"/>
    </source>
</evidence>
<dbReference type="GO" id="GO:0015297">
    <property type="term" value="F:antiporter activity"/>
    <property type="evidence" value="ECO:0007669"/>
    <property type="project" value="UniProtKB-KW"/>
</dbReference>
<evidence type="ECO:0000313" key="14">
    <source>
        <dbReference type="EMBL" id="MDT2809586.1"/>
    </source>
</evidence>
<proteinExistence type="inferred from homology"/>
<feature type="transmembrane region" description="Helical" evidence="13">
    <location>
        <begin position="95"/>
        <end position="120"/>
    </location>
</feature>
<keyword evidence="11 13" id="KW-0472">Membrane</keyword>
<feature type="transmembrane region" description="Helical" evidence="13">
    <location>
        <begin position="413"/>
        <end position="436"/>
    </location>
</feature>
<dbReference type="EMBL" id="JARQBJ010000002">
    <property type="protein sequence ID" value="MDT2809586.1"/>
    <property type="molecule type" value="Genomic_DNA"/>
</dbReference>
<reference evidence="14" key="1">
    <citation type="submission" date="2023-03" db="EMBL/GenBank/DDBJ databases">
        <authorList>
            <person name="Shen W."/>
            <person name="Cai J."/>
        </authorList>
    </citation>
    <scope>NUCLEOTIDE SEQUENCE</scope>
    <source>
        <strain evidence="14">B226-2</strain>
    </source>
</reference>
<dbReference type="InterPro" id="IPR002528">
    <property type="entry name" value="MATE_fam"/>
</dbReference>
<feature type="transmembrane region" description="Helical" evidence="13">
    <location>
        <begin position="357"/>
        <end position="377"/>
    </location>
</feature>
<keyword evidence="6" id="KW-0050">Antiport</keyword>
<evidence type="ECO:0000256" key="3">
    <source>
        <dbReference type="ARBA" id="ARBA00010199"/>
    </source>
</evidence>
<feature type="transmembrane region" description="Helical" evidence="13">
    <location>
        <begin position="21"/>
        <end position="42"/>
    </location>
</feature>
<evidence type="ECO:0000256" key="7">
    <source>
        <dbReference type="ARBA" id="ARBA00022475"/>
    </source>
</evidence>
<keyword evidence="9 13" id="KW-1133">Transmembrane helix</keyword>
<dbReference type="PANTHER" id="PTHR43298">
    <property type="entry name" value="MULTIDRUG RESISTANCE PROTEIN NORM-RELATED"/>
    <property type="match status" value="1"/>
</dbReference>
<keyword evidence="8 13" id="KW-0812">Transmembrane</keyword>
<evidence type="ECO:0000256" key="8">
    <source>
        <dbReference type="ARBA" id="ARBA00022692"/>
    </source>
</evidence>
<comment type="caution">
    <text evidence="14">The sequence shown here is derived from an EMBL/GenBank/DDBJ whole genome shotgun (WGS) entry which is preliminary data.</text>
</comment>
<dbReference type="PIRSF" id="PIRSF006603">
    <property type="entry name" value="DinF"/>
    <property type="match status" value="1"/>
</dbReference>
<name>A0AAW8TY41_9ENTE</name>
<organism evidence="14 15">
    <name type="scientific">Enterococcus asini</name>
    <dbReference type="NCBI Taxonomy" id="57732"/>
    <lineage>
        <taxon>Bacteria</taxon>
        <taxon>Bacillati</taxon>
        <taxon>Bacillota</taxon>
        <taxon>Bacilli</taxon>
        <taxon>Lactobacillales</taxon>
        <taxon>Enterococcaceae</taxon>
        <taxon>Enterococcus</taxon>
    </lineage>
</organism>